<dbReference type="AlphaFoldDB" id="A0A936ZB62"/>
<name>A0A936ZB62_9HYPH</name>
<organism evidence="3 4">
    <name type="scientific">Microvirga aerilata</name>
    <dbReference type="NCBI Taxonomy" id="670292"/>
    <lineage>
        <taxon>Bacteria</taxon>
        <taxon>Pseudomonadati</taxon>
        <taxon>Pseudomonadota</taxon>
        <taxon>Alphaproteobacteria</taxon>
        <taxon>Hyphomicrobiales</taxon>
        <taxon>Methylobacteriaceae</taxon>
        <taxon>Microvirga</taxon>
    </lineage>
</organism>
<dbReference type="PROSITE" id="PS51913">
    <property type="entry name" value="HTH_HARE"/>
    <property type="match status" value="1"/>
</dbReference>
<accession>A0A936ZB62</accession>
<proteinExistence type="predicted"/>
<dbReference type="EMBL" id="JAEQMY010000158">
    <property type="protein sequence ID" value="MBL0408168.1"/>
    <property type="molecule type" value="Genomic_DNA"/>
</dbReference>
<dbReference type="InterPro" id="IPR007759">
    <property type="entry name" value="Asxl_HARE-HTH"/>
</dbReference>
<dbReference type="RefSeq" id="WP_202065923.1">
    <property type="nucleotide sequence ID" value="NZ_JAEQMY010000158.1"/>
</dbReference>
<keyword evidence="1" id="KW-0804">Transcription</keyword>
<dbReference type="Pfam" id="PF05066">
    <property type="entry name" value="HARE-HTH"/>
    <property type="match status" value="1"/>
</dbReference>
<evidence type="ECO:0000256" key="1">
    <source>
        <dbReference type="ARBA" id="ARBA00023163"/>
    </source>
</evidence>
<evidence type="ECO:0000313" key="3">
    <source>
        <dbReference type="EMBL" id="MBL0408168.1"/>
    </source>
</evidence>
<feature type="domain" description="HTH HARE-type" evidence="2">
    <location>
        <begin position="2"/>
        <end position="77"/>
    </location>
</feature>
<reference evidence="3" key="1">
    <citation type="submission" date="2021-01" db="EMBL/GenBank/DDBJ databases">
        <title>Microvirga sp.</title>
        <authorList>
            <person name="Kim M.K."/>
        </authorList>
    </citation>
    <scope>NUCLEOTIDE SEQUENCE</scope>
    <source>
        <strain evidence="3">5420S-16</strain>
    </source>
</reference>
<keyword evidence="4" id="KW-1185">Reference proteome</keyword>
<gene>
    <name evidence="3" type="ORF">JKG68_30240</name>
</gene>
<evidence type="ECO:0000313" key="4">
    <source>
        <dbReference type="Proteomes" id="UP000605848"/>
    </source>
</evidence>
<comment type="caution">
    <text evidence="3">The sequence shown here is derived from an EMBL/GenBank/DDBJ whole genome shotgun (WGS) entry which is preliminary data.</text>
</comment>
<protein>
    <submittedName>
        <fullName evidence="3">Winged helix-turn-helix domain-containing protein</fullName>
    </submittedName>
</protein>
<dbReference type="GO" id="GO:0006355">
    <property type="term" value="P:regulation of DNA-templated transcription"/>
    <property type="evidence" value="ECO:0007669"/>
    <property type="project" value="InterPro"/>
</dbReference>
<sequence length="311" mass="35698">MDSYLSIAETVLRRARMPLGPREILRRAYKAGIVPPSLYGKTQHKTLQARLSEDILIKRERSAFFRTAPGRFFLTEFLSERSIPLTYRTPIAARRRRRDLPVKRALTVASRVLEESGDRKVWPPQEAINLLRDISYSQYIEASNRRSEADVVVWSYIVVTRGNLVLTYRHGPYREDRDGFHGSRSIGFYTPVSEYDADLFDQANLGIIHSGINCVCLDLDFDAESVWGQLSTQFTIQEFLLVDSTKPEKDLLAVVKFECPPWLEPLARRLSLNDLRWHDTSSPINHVEDFDPWSQVVLTRLGRPQSSGSLS</sequence>
<evidence type="ECO:0000259" key="2">
    <source>
        <dbReference type="PROSITE" id="PS51913"/>
    </source>
</evidence>
<dbReference type="Proteomes" id="UP000605848">
    <property type="component" value="Unassembled WGS sequence"/>
</dbReference>